<dbReference type="GO" id="GO:0008419">
    <property type="term" value="F:RNA lariat debranching enzyme activity"/>
    <property type="evidence" value="ECO:0007669"/>
    <property type="project" value="TreeGrafter"/>
</dbReference>
<dbReference type="OrthoDB" id="407609at2759"/>
<dbReference type="PANTHER" id="PTHR12849">
    <property type="entry name" value="RNA LARIAT DEBRANCHING ENZYME"/>
    <property type="match status" value="1"/>
</dbReference>
<comment type="cofactor">
    <cofactor evidence="2">
        <name>Zn(2+)</name>
        <dbReference type="ChEBI" id="CHEBI:29105"/>
    </cofactor>
</comment>
<keyword evidence="9" id="KW-0862">Zinc</keyword>
<dbReference type="GO" id="GO:0000398">
    <property type="term" value="P:mRNA splicing, via spliceosome"/>
    <property type="evidence" value="ECO:0007669"/>
    <property type="project" value="TreeGrafter"/>
</dbReference>
<keyword evidence="10" id="KW-0408">Iron</keyword>
<dbReference type="STRING" id="1447875.A0A2B7XP39"/>
<dbReference type="AlphaFoldDB" id="A0A2B7XP39"/>
<comment type="caution">
    <text evidence="14">The sequence shown here is derived from an EMBL/GenBank/DDBJ whole genome shotgun (WGS) entry which is preliminary data.</text>
</comment>
<evidence type="ECO:0000256" key="8">
    <source>
        <dbReference type="ARBA" id="ARBA00022801"/>
    </source>
</evidence>
<keyword evidence="11" id="KW-0464">Manganese</keyword>
<dbReference type="CDD" id="cd00844">
    <property type="entry name" value="MPP_Dbr1_N"/>
    <property type="match status" value="1"/>
</dbReference>
<evidence type="ECO:0000256" key="10">
    <source>
        <dbReference type="ARBA" id="ARBA00023004"/>
    </source>
</evidence>
<proteinExistence type="inferred from homology"/>
<evidence type="ECO:0000256" key="12">
    <source>
        <dbReference type="ARBA" id="ARBA00023242"/>
    </source>
</evidence>
<keyword evidence="15" id="KW-1185">Reference proteome</keyword>
<reference evidence="14 15" key="1">
    <citation type="submission" date="2017-10" db="EMBL/GenBank/DDBJ databases">
        <title>Comparative genomics in systemic dimorphic fungi from Ajellomycetaceae.</title>
        <authorList>
            <person name="Munoz J.F."/>
            <person name="Mcewen J.G."/>
            <person name="Clay O.K."/>
            <person name="Cuomo C.A."/>
        </authorList>
    </citation>
    <scope>NUCLEOTIDE SEQUENCE [LARGE SCALE GENOMIC DNA]</scope>
    <source>
        <strain evidence="14 15">UAMH5409</strain>
    </source>
</reference>
<evidence type="ECO:0000256" key="9">
    <source>
        <dbReference type="ARBA" id="ARBA00022833"/>
    </source>
</evidence>
<dbReference type="SMART" id="SM01124">
    <property type="entry name" value="DBR1"/>
    <property type="match status" value="1"/>
</dbReference>
<comment type="cofactor">
    <cofactor evidence="1">
        <name>Mn(2+)</name>
        <dbReference type="ChEBI" id="CHEBI:29035"/>
    </cofactor>
</comment>
<dbReference type="Pfam" id="PF00149">
    <property type="entry name" value="Metallophos"/>
    <property type="match status" value="1"/>
</dbReference>
<dbReference type="InterPro" id="IPR007708">
    <property type="entry name" value="DBR1_C"/>
</dbReference>
<dbReference type="GO" id="GO:0046872">
    <property type="term" value="F:metal ion binding"/>
    <property type="evidence" value="ECO:0007669"/>
    <property type="project" value="UniProtKB-KW"/>
</dbReference>
<dbReference type="EMBL" id="PDNB01000083">
    <property type="protein sequence ID" value="PGH10705.1"/>
    <property type="molecule type" value="Genomic_DNA"/>
</dbReference>
<organism evidence="14 15">
    <name type="scientific">Helicocarpus griseus UAMH5409</name>
    <dbReference type="NCBI Taxonomy" id="1447875"/>
    <lineage>
        <taxon>Eukaryota</taxon>
        <taxon>Fungi</taxon>
        <taxon>Dikarya</taxon>
        <taxon>Ascomycota</taxon>
        <taxon>Pezizomycotina</taxon>
        <taxon>Eurotiomycetes</taxon>
        <taxon>Eurotiomycetidae</taxon>
        <taxon>Onygenales</taxon>
        <taxon>Ajellomycetaceae</taxon>
        <taxon>Helicocarpus</taxon>
    </lineage>
</organism>
<evidence type="ECO:0000256" key="5">
    <source>
        <dbReference type="ARBA" id="ARBA00006045"/>
    </source>
</evidence>
<dbReference type="InterPro" id="IPR004843">
    <property type="entry name" value="Calcineurin-like_PHP"/>
</dbReference>
<evidence type="ECO:0000256" key="3">
    <source>
        <dbReference type="ARBA" id="ARBA00001954"/>
    </source>
</evidence>
<evidence type="ECO:0000256" key="11">
    <source>
        <dbReference type="ARBA" id="ARBA00023211"/>
    </source>
</evidence>
<feature type="domain" description="Lariat debranching enzyme C-terminal" evidence="13">
    <location>
        <begin position="267"/>
        <end position="419"/>
    </location>
</feature>
<evidence type="ECO:0000256" key="2">
    <source>
        <dbReference type="ARBA" id="ARBA00001947"/>
    </source>
</evidence>
<sequence>MSKAPLVELEDSTKPSLKIAVEGCGHGSLDEIYKAVEASCDSRGWTMADIDFLLICVRNSLDLNCMSVPRKYRKLGDFHAYYSGEKRAPILTIVIGGNHEASNYFFELYHGGWLAPNIYYMGAANVLRYGPFRIAGLSGIFNRSDYHRPHHERLPYDRNDIRSIYHVRDYDVMKLLKIRQPVDIGVSHDWPRRVEWFGDYKKLFGERRHFFESAKENNLGSEPAEQLLNHLRPTYWFSGHMHVKYSATVKHASAAPVSKSNPSTSLSPGITNDTTQFLALDKPGPGRSFLELVEIKLCSDERNESTEQYLEKAPDNKFALSYDEEWLAITRYTADALTIQGSAARSKGQIWNAHTIEKNLHWVNENITAKGLLKIPDNFERHAPIYDPSDQGKYDEQPPEFPNSQTAYFCQLLGIPNKFSMGDDEGEGEEDDGIVFG</sequence>
<evidence type="ECO:0000256" key="6">
    <source>
        <dbReference type="ARBA" id="ARBA00022664"/>
    </source>
</evidence>
<keyword evidence="8" id="KW-0378">Hydrolase</keyword>
<dbReference type="InterPro" id="IPR041816">
    <property type="entry name" value="Dbr1_N"/>
</dbReference>
<evidence type="ECO:0000313" key="15">
    <source>
        <dbReference type="Proteomes" id="UP000223968"/>
    </source>
</evidence>
<comment type="similarity">
    <text evidence="5">Belongs to the lariat debranching enzyme family.</text>
</comment>
<accession>A0A2B7XP39</accession>
<name>A0A2B7XP39_9EURO</name>
<evidence type="ECO:0000313" key="14">
    <source>
        <dbReference type="EMBL" id="PGH10705.1"/>
    </source>
</evidence>
<keyword evidence="6" id="KW-0507">mRNA processing</keyword>
<protein>
    <recommendedName>
        <fullName evidence="13">Lariat debranching enzyme C-terminal domain-containing protein</fullName>
    </recommendedName>
</protein>
<dbReference type="GO" id="GO:0005634">
    <property type="term" value="C:nucleus"/>
    <property type="evidence" value="ECO:0007669"/>
    <property type="project" value="UniProtKB-SubCell"/>
</dbReference>
<keyword evidence="12" id="KW-0539">Nucleus</keyword>
<evidence type="ECO:0000256" key="1">
    <source>
        <dbReference type="ARBA" id="ARBA00001936"/>
    </source>
</evidence>
<evidence type="ECO:0000256" key="4">
    <source>
        <dbReference type="ARBA" id="ARBA00004123"/>
    </source>
</evidence>
<dbReference type="Pfam" id="PF05011">
    <property type="entry name" value="DBR1"/>
    <property type="match status" value="1"/>
</dbReference>
<keyword evidence="7" id="KW-0479">Metal-binding</keyword>
<dbReference type="SUPFAM" id="SSF56300">
    <property type="entry name" value="Metallo-dependent phosphatases"/>
    <property type="match status" value="1"/>
</dbReference>
<gene>
    <name evidence="14" type="ORF">AJ79_05296</name>
</gene>
<evidence type="ECO:0000259" key="13">
    <source>
        <dbReference type="SMART" id="SM01124"/>
    </source>
</evidence>
<dbReference type="PANTHER" id="PTHR12849:SF0">
    <property type="entry name" value="LARIAT DEBRANCHING ENZYME"/>
    <property type="match status" value="1"/>
</dbReference>
<dbReference type="Proteomes" id="UP000223968">
    <property type="component" value="Unassembled WGS sequence"/>
</dbReference>
<comment type="cofactor">
    <cofactor evidence="3">
        <name>Fe(2+)</name>
        <dbReference type="ChEBI" id="CHEBI:29033"/>
    </cofactor>
</comment>
<comment type="subcellular location">
    <subcellularLocation>
        <location evidence="4">Nucleus</location>
    </subcellularLocation>
</comment>
<dbReference type="InterPro" id="IPR029052">
    <property type="entry name" value="Metallo-depent_PP-like"/>
</dbReference>
<evidence type="ECO:0000256" key="7">
    <source>
        <dbReference type="ARBA" id="ARBA00022723"/>
    </source>
</evidence>